<evidence type="ECO:0000313" key="3">
    <source>
        <dbReference type="EMBL" id="TXJ60926.1"/>
    </source>
</evidence>
<keyword evidence="4" id="KW-1185">Reference proteome</keyword>
<dbReference type="SUPFAM" id="SSF52833">
    <property type="entry name" value="Thioredoxin-like"/>
    <property type="match status" value="1"/>
</dbReference>
<dbReference type="InterPro" id="IPR050553">
    <property type="entry name" value="Thioredoxin_ResA/DsbE_sf"/>
</dbReference>
<dbReference type="InterPro" id="IPR036249">
    <property type="entry name" value="Thioredoxin-like_sf"/>
</dbReference>
<dbReference type="Gene3D" id="3.40.30.10">
    <property type="entry name" value="Glutaredoxin"/>
    <property type="match status" value="1"/>
</dbReference>
<dbReference type="AlphaFoldDB" id="A0A5C8GGH2"/>
<accession>A0A5C8GGH2</accession>
<dbReference type="Pfam" id="PF14289">
    <property type="entry name" value="DUF4369"/>
    <property type="match status" value="1"/>
</dbReference>
<evidence type="ECO:0000259" key="2">
    <source>
        <dbReference type="Pfam" id="PF14289"/>
    </source>
</evidence>
<evidence type="ECO:0000313" key="4">
    <source>
        <dbReference type="Proteomes" id="UP000321612"/>
    </source>
</evidence>
<evidence type="ECO:0000259" key="1">
    <source>
        <dbReference type="Pfam" id="PF08534"/>
    </source>
</evidence>
<dbReference type="CDD" id="cd02966">
    <property type="entry name" value="TlpA_like_family"/>
    <property type="match status" value="1"/>
</dbReference>
<organism evidence="3 4">
    <name type="scientific">Prevotella brunnea</name>
    <dbReference type="NCBI Taxonomy" id="2508867"/>
    <lineage>
        <taxon>Bacteria</taxon>
        <taxon>Pseudomonadati</taxon>
        <taxon>Bacteroidota</taxon>
        <taxon>Bacteroidia</taxon>
        <taxon>Bacteroidales</taxon>
        <taxon>Prevotellaceae</taxon>
        <taxon>Prevotella</taxon>
    </lineage>
</organism>
<gene>
    <name evidence="3" type="ORF">ETF27_07460</name>
</gene>
<protein>
    <submittedName>
        <fullName evidence="3">AhpC/TSA family protein</fullName>
    </submittedName>
</protein>
<dbReference type="Pfam" id="PF08534">
    <property type="entry name" value="Redoxin"/>
    <property type="match status" value="1"/>
</dbReference>
<feature type="domain" description="DUF4369" evidence="2">
    <location>
        <begin position="26"/>
        <end position="117"/>
    </location>
</feature>
<name>A0A5C8GGH2_9BACT</name>
<dbReference type="EMBL" id="SDIK01000055">
    <property type="protein sequence ID" value="TXJ60926.1"/>
    <property type="molecule type" value="Genomic_DNA"/>
</dbReference>
<sequence length="332" mass="37186">MHMKRIVFFITFLLLLVSCGTRSGHFKMEGRLLHINQGELYVYSPDGAIDGMDTIKIQGGRFTYEIPCRYAATLVLIFPNFSTQPVFTESGKAVEMKADASHLKEMEIKGTEANDLMTQFRKQVSSASPPEEQKAAIRFVKDHPESPVSVYLTEKYLLQSEGADFKQAAQLVNLMAKKQLKNGTLARLKNQLSGLKNATIGSQLPKFSAKDLNGKLLTNADLKGKTIIFNAWATWDYESMETQRLLEEFSQKGQATVIGICVDASPNQARDALKRDNITFRNICDGRMMEGKLFKTLGLNTLPDNIVVRNGRITERGVNANTLRQRLTNLNI</sequence>
<comment type="caution">
    <text evidence="3">The sequence shown here is derived from an EMBL/GenBank/DDBJ whole genome shotgun (WGS) entry which is preliminary data.</text>
</comment>
<dbReference type="InterPro" id="IPR013740">
    <property type="entry name" value="Redoxin"/>
</dbReference>
<dbReference type="OrthoDB" id="637389at2"/>
<dbReference type="PANTHER" id="PTHR42852">
    <property type="entry name" value="THIOL:DISULFIDE INTERCHANGE PROTEIN DSBE"/>
    <property type="match status" value="1"/>
</dbReference>
<reference evidence="4" key="1">
    <citation type="submission" date="2019-05" db="EMBL/GenBank/DDBJ databases">
        <title>Prevotella brunnea sp. nov., isolated from a wound of a patient.</title>
        <authorList>
            <person name="Buhl M."/>
        </authorList>
    </citation>
    <scope>NUCLEOTIDE SEQUENCE [LARGE SCALE GENOMIC DNA]</scope>
    <source>
        <strain evidence="4">A2672</strain>
    </source>
</reference>
<dbReference type="Proteomes" id="UP000321612">
    <property type="component" value="Unassembled WGS sequence"/>
</dbReference>
<dbReference type="PANTHER" id="PTHR42852:SF13">
    <property type="entry name" value="PROTEIN DIPZ"/>
    <property type="match status" value="1"/>
</dbReference>
<dbReference type="PROSITE" id="PS51257">
    <property type="entry name" value="PROKAR_LIPOPROTEIN"/>
    <property type="match status" value="1"/>
</dbReference>
<feature type="domain" description="Redoxin" evidence="1">
    <location>
        <begin position="201"/>
        <end position="322"/>
    </location>
</feature>
<dbReference type="InterPro" id="IPR025380">
    <property type="entry name" value="DUF4369"/>
</dbReference>
<dbReference type="GO" id="GO:0016491">
    <property type="term" value="F:oxidoreductase activity"/>
    <property type="evidence" value="ECO:0007669"/>
    <property type="project" value="InterPro"/>
</dbReference>
<proteinExistence type="predicted"/>